<dbReference type="CDD" id="cd01948">
    <property type="entry name" value="EAL"/>
    <property type="match status" value="1"/>
</dbReference>
<proteinExistence type="predicted"/>
<dbReference type="EMBL" id="WEKV01000008">
    <property type="protein sequence ID" value="KAB7785945.1"/>
    <property type="molecule type" value="Genomic_DNA"/>
</dbReference>
<dbReference type="Pfam" id="PF00563">
    <property type="entry name" value="EAL"/>
    <property type="match status" value="1"/>
</dbReference>
<reference evidence="2 3" key="1">
    <citation type="submission" date="2019-10" db="EMBL/GenBank/DDBJ databases">
        <title>Draft Genome Sequence of the Caffeine Degrading Methylotroph Methylorubrum populi PINKEL.</title>
        <authorList>
            <person name="Dawson S.C."/>
            <person name="Zhang X."/>
            <person name="Wright M.E."/>
            <person name="Sharma G."/>
            <person name="Langner J.T."/>
            <person name="Ditty J.L."/>
            <person name="Subuyuj G.A."/>
        </authorList>
    </citation>
    <scope>NUCLEOTIDE SEQUENCE [LARGE SCALE GENOMIC DNA]</scope>
    <source>
        <strain evidence="2 3">Pinkel</strain>
    </source>
</reference>
<dbReference type="SMART" id="SM00052">
    <property type="entry name" value="EAL"/>
    <property type="match status" value="1"/>
</dbReference>
<evidence type="ECO:0000313" key="3">
    <source>
        <dbReference type="Proteomes" id="UP000469949"/>
    </source>
</evidence>
<dbReference type="AlphaFoldDB" id="A0A833J761"/>
<comment type="caution">
    <text evidence="2">The sequence shown here is derived from an EMBL/GenBank/DDBJ whole genome shotgun (WGS) entry which is preliminary data.</text>
</comment>
<protein>
    <recommendedName>
        <fullName evidence="1">EAL domain-containing protein</fullName>
    </recommendedName>
</protein>
<dbReference type="PROSITE" id="PS50883">
    <property type="entry name" value="EAL"/>
    <property type="match status" value="1"/>
</dbReference>
<gene>
    <name evidence="2" type="ORF">F8B43_1346</name>
</gene>
<name>A0A833J761_9HYPH</name>
<organism evidence="2 3">
    <name type="scientific">Methylorubrum populi</name>
    <dbReference type="NCBI Taxonomy" id="223967"/>
    <lineage>
        <taxon>Bacteria</taxon>
        <taxon>Pseudomonadati</taxon>
        <taxon>Pseudomonadota</taxon>
        <taxon>Alphaproteobacteria</taxon>
        <taxon>Hyphomicrobiales</taxon>
        <taxon>Methylobacteriaceae</taxon>
        <taxon>Methylorubrum</taxon>
    </lineage>
</organism>
<dbReference type="PANTHER" id="PTHR44757">
    <property type="entry name" value="DIGUANYLATE CYCLASE DGCP"/>
    <property type="match status" value="1"/>
</dbReference>
<dbReference type="InterPro" id="IPR052155">
    <property type="entry name" value="Biofilm_reg_signaling"/>
</dbReference>
<dbReference type="Gene3D" id="3.20.20.450">
    <property type="entry name" value="EAL domain"/>
    <property type="match status" value="1"/>
</dbReference>
<accession>A0A833J761</accession>
<dbReference type="InterPro" id="IPR001633">
    <property type="entry name" value="EAL_dom"/>
</dbReference>
<sequence length="328" mass="34736">MRGEPAVLPHHPPLAEAEQGATPIKPAGLIRFSAPTLGSGHPAAGVPPGAQPIQSRFADLGLADLQAALDGDEFSLAYQPIVSAATRAITGCEALLRWDHPILGPVSPADFVPLAEETGAIGPIGRWVLDTACRQAAAWPEHCRVSVNVSPVQLQEPGFAAQVAAALQASGLAARRLELELTEGVPMRDAAVALNGIMAVRALGVSVALDDFGTGFASLGYLQRFVFDRIKIDRSFIRSLGAARESWFLVRTMHDIAHHFGMAVTAEGIETEDEAQLLREFGSRELQGFLFSRPVTSAALTALLSGTAQVPRGREAERQPKSLSHAAP</sequence>
<evidence type="ECO:0000313" key="2">
    <source>
        <dbReference type="EMBL" id="KAB7785945.1"/>
    </source>
</evidence>
<dbReference type="Proteomes" id="UP000469949">
    <property type="component" value="Unassembled WGS sequence"/>
</dbReference>
<feature type="domain" description="EAL" evidence="1">
    <location>
        <begin position="58"/>
        <end position="308"/>
    </location>
</feature>
<dbReference type="PANTHER" id="PTHR44757:SF2">
    <property type="entry name" value="BIOFILM ARCHITECTURE MAINTENANCE PROTEIN MBAA"/>
    <property type="match status" value="1"/>
</dbReference>
<evidence type="ECO:0000259" key="1">
    <source>
        <dbReference type="PROSITE" id="PS50883"/>
    </source>
</evidence>
<dbReference type="SUPFAM" id="SSF141868">
    <property type="entry name" value="EAL domain-like"/>
    <property type="match status" value="1"/>
</dbReference>
<dbReference type="InterPro" id="IPR035919">
    <property type="entry name" value="EAL_sf"/>
</dbReference>